<dbReference type="AlphaFoldDB" id="A0A1S2VMH8"/>
<evidence type="ECO:0000256" key="1">
    <source>
        <dbReference type="SAM" id="Coils"/>
    </source>
</evidence>
<feature type="coiled-coil region" evidence="1">
    <location>
        <begin position="637"/>
        <end position="695"/>
    </location>
</feature>
<evidence type="ECO:0000256" key="2">
    <source>
        <dbReference type="SAM" id="Phobius"/>
    </source>
</evidence>
<feature type="coiled-coil region" evidence="1">
    <location>
        <begin position="292"/>
        <end position="329"/>
    </location>
</feature>
<evidence type="ECO:0000313" key="3">
    <source>
        <dbReference type="EMBL" id="OIN59971.1"/>
    </source>
</evidence>
<reference evidence="3 4" key="1">
    <citation type="submission" date="2016-10" db="EMBL/GenBank/DDBJ databases">
        <title>Arsenicibacter rosenii gen. nov., sp. nov., an efficient arsenic-methylating bacterium isolated from an arsenic-contaminated paddy soil.</title>
        <authorList>
            <person name="Huang K."/>
        </authorList>
    </citation>
    <scope>NUCLEOTIDE SEQUENCE [LARGE SCALE GENOMIC DNA]</scope>
    <source>
        <strain evidence="3 4">SM-1</strain>
    </source>
</reference>
<organism evidence="3 4">
    <name type="scientific">Arsenicibacter rosenii</name>
    <dbReference type="NCBI Taxonomy" id="1750698"/>
    <lineage>
        <taxon>Bacteria</taxon>
        <taxon>Pseudomonadati</taxon>
        <taxon>Bacteroidota</taxon>
        <taxon>Cytophagia</taxon>
        <taxon>Cytophagales</taxon>
        <taxon>Spirosomataceae</taxon>
        <taxon>Arsenicibacter</taxon>
    </lineage>
</organism>
<gene>
    <name evidence="3" type="ORF">BLX24_09040</name>
</gene>
<keyword evidence="1" id="KW-0175">Coiled coil</keyword>
<name>A0A1S2VMH8_9BACT</name>
<evidence type="ECO:0000313" key="4">
    <source>
        <dbReference type="Proteomes" id="UP000181790"/>
    </source>
</evidence>
<keyword evidence="2" id="KW-0812">Transmembrane</keyword>
<feature type="coiled-coil region" evidence="1">
    <location>
        <begin position="387"/>
        <end position="457"/>
    </location>
</feature>
<feature type="transmembrane region" description="Helical" evidence="2">
    <location>
        <begin position="174"/>
        <end position="195"/>
    </location>
</feature>
<dbReference type="EMBL" id="MORL01000003">
    <property type="protein sequence ID" value="OIN59971.1"/>
    <property type="molecule type" value="Genomic_DNA"/>
</dbReference>
<sequence length="949" mass="104523">MADIEEATRKASEELQKNRRVVELHNKATDDTKGVVTQMRAQLSLLKTQWAGLSEEELRNLQVGGKLIKEIKALNGVLKAYEEEIGDTGRNVGNYEEAIRKALGEHEGFFNKVSSAIDVLKDFRDRWKEQAAGIKEYRANMLAQVSTIRETVKGMTATEAASFAAGKGTQFLGLALKGLGIGLIIAALAGLVAFFTKSQDGADYLARKTAALNAVFTVLLNRVVPIGKALTKAFTDPLGAATDLWNMLKDNVINRFTAFKVLAEGIINLDWGKMADGLIQGFTGSKGLATELKKASDAAQETTKKMQGLREEERAIEVQRAQNRAAIEKQKLIAEDTTRSLKEREAAAKKAFSIENDLLKKQTDVQGRILKNLQDEADRNKVNGERSVEYRDKIAEAEIKLAEIQEDSLGKQTELNNSLNSIRQEAADKAKEAADKIAEAEQKELDLLAKKLALRAEIVKLQGKDSTNLEVEAIRAAAKAEANQFKENQELKKLILEKGEAEVNKLIVEKEAERATLIEETRKAGIEAQLALVEKGTAKELYLLQLSIMAEADLKRIQAKEQITNKERLDAELRKIDAQTKRSLLDAEKSFYDDQAKMAEESKERQARMSKNLTDRMAQDLEQRDKNALDSIQTAILNAKEGSRKELDEKIALINKEEAIALAKAKSDEERARIRAEAERKREEERLNYQKKKSELIVGIVEATNNAISKMVEAQAQIQLANLDKQQQAALNSAGLNADMREKIEKDFAGKREKIEKDAAEKRKKIAIAESYIDEARAIINILTTSAKNPIMAAFLTAITHATAAQNRNIIRIQQFADGGFVSDGRGAMVRGAGTGKSDSIPARLSNGESVINANSTKMFLPLLSWVNELGGGKPFHHGPDLGAVARGLSTGGVISPGASTAQIDPALAELIETGMTRALDHQKPPVVDVQEVTNKQKKIQARESRHDL</sequence>
<comment type="caution">
    <text evidence="3">The sequence shown here is derived from an EMBL/GenBank/DDBJ whole genome shotgun (WGS) entry which is preliminary data.</text>
</comment>
<dbReference type="Proteomes" id="UP000181790">
    <property type="component" value="Unassembled WGS sequence"/>
</dbReference>
<keyword evidence="2" id="KW-1133">Transmembrane helix</keyword>
<keyword evidence="2" id="KW-0472">Membrane</keyword>
<proteinExistence type="predicted"/>
<protein>
    <submittedName>
        <fullName evidence="3">Uncharacterized protein</fullName>
    </submittedName>
</protein>
<keyword evidence="4" id="KW-1185">Reference proteome</keyword>
<accession>A0A1S2VMH8</accession>